<dbReference type="AlphaFoldDB" id="M2U2S8"/>
<keyword evidence="1" id="KW-0732">Signal</keyword>
<gene>
    <name evidence="3" type="ORF">COCHEDRAFT_1021624</name>
    <name evidence="2" type="ORF">COCHEDRAFT_1023430</name>
</gene>
<name>M2U2S8_COCH5</name>
<evidence type="ECO:0000313" key="4">
    <source>
        <dbReference type="Proteomes" id="UP000016936"/>
    </source>
</evidence>
<dbReference type="EMBL" id="KB445576">
    <property type="protein sequence ID" value="EMD91787.1"/>
    <property type="molecule type" value="Genomic_DNA"/>
</dbReference>
<reference evidence="2" key="2">
    <citation type="submission" date="2012-06" db="EMBL/GenBank/DDBJ databases">
        <title>Comparative genome structure, secondary metabolite and effector coding capacity across Cochliobolus pathogens.</title>
        <authorList>
            <consortium name="US DOE Joint Genome Institute (JGI-PGF)"/>
            <person name="Condon B.J."/>
            <person name="Leng Y."/>
            <person name="Wu D."/>
            <person name="Bushley K.E."/>
            <person name="Ohm R.A."/>
            <person name="Otillar R."/>
            <person name="Martin J."/>
            <person name="Schackwitz W."/>
            <person name="Grimwood J."/>
            <person name="MohdZainudin N."/>
            <person name="Xue C."/>
            <person name="Wang R."/>
            <person name="Dhillon B."/>
            <person name="Tu Z.J."/>
            <person name="Steffenson B.J."/>
            <person name="Salamov A."/>
            <person name="Sun H."/>
            <person name="Lowry S."/>
            <person name="LaButti K."/>
            <person name="Han J."/>
            <person name="Copeland A."/>
            <person name="Lindquist E."/>
            <person name="Lucas S."/>
            <person name="Barry K."/>
            <person name="Schmutz J."/>
            <person name="Baker S."/>
            <person name="Grigoriev I.V."/>
            <person name="Zhong S."/>
            <person name="Turgeon B.G."/>
        </authorList>
    </citation>
    <scope>NUCLEOTIDE SEQUENCE</scope>
    <source>
        <strain evidence="2">C5</strain>
    </source>
</reference>
<accession>M2U2S8</accession>
<proteinExistence type="predicted"/>
<reference evidence="4" key="3">
    <citation type="journal article" date="2013" name="PLoS Genet.">
        <title>Comparative genome structure, secondary metabolite, and effector coding capacity across Cochliobolus pathogens.</title>
        <authorList>
            <person name="Condon B.J."/>
            <person name="Leng Y."/>
            <person name="Wu D."/>
            <person name="Bushley K.E."/>
            <person name="Ohm R.A."/>
            <person name="Otillar R."/>
            <person name="Martin J."/>
            <person name="Schackwitz W."/>
            <person name="Grimwood J."/>
            <person name="MohdZainudin N."/>
            <person name="Xue C."/>
            <person name="Wang R."/>
            <person name="Manning V.A."/>
            <person name="Dhillon B."/>
            <person name="Tu Z.J."/>
            <person name="Steffenson B.J."/>
            <person name="Salamov A."/>
            <person name="Sun H."/>
            <person name="Lowry S."/>
            <person name="LaButti K."/>
            <person name="Han J."/>
            <person name="Copeland A."/>
            <person name="Lindquist E."/>
            <person name="Barry K."/>
            <person name="Schmutz J."/>
            <person name="Baker S.E."/>
            <person name="Ciuffetti L.M."/>
            <person name="Grigoriev I.V."/>
            <person name="Zhong S."/>
            <person name="Turgeon B.G."/>
        </authorList>
    </citation>
    <scope>NUCLEOTIDE SEQUENCE [LARGE SCALE GENOMIC DNA]</scope>
    <source>
        <strain evidence="4">C5 / ATCC 48332 / race O</strain>
    </source>
</reference>
<organism evidence="2 4">
    <name type="scientific">Cochliobolus heterostrophus (strain C5 / ATCC 48332 / race O)</name>
    <name type="common">Southern corn leaf blight fungus</name>
    <name type="synonym">Bipolaris maydis</name>
    <dbReference type="NCBI Taxonomy" id="701091"/>
    <lineage>
        <taxon>Eukaryota</taxon>
        <taxon>Fungi</taxon>
        <taxon>Dikarya</taxon>
        <taxon>Ascomycota</taxon>
        <taxon>Pezizomycotina</taxon>
        <taxon>Dothideomycetes</taxon>
        <taxon>Pleosporomycetidae</taxon>
        <taxon>Pleosporales</taxon>
        <taxon>Pleosporineae</taxon>
        <taxon>Pleosporaceae</taxon>
        <taxon>Bipolaris</taxon>
    </lineage>
</organism>
<evidence type="ECO:0000256" key="1">
    <source>
        <dbReference type="SAM" id="SignalP"/>
    </source>
</evidence>
<feature type="chain" id="PRO_5010132422" evidence="1">
    <location>
        <begin position="19"/>
        <end position="52"/>
    </location>
</feature>
<dbReference type="HOGENOM" id="CLU_3087075_0_0_1"/>
<feature type="signal peptide" evidence="1">
    <location>
        <begin position="1"/>
        <end position="18"/>
    </location>
</feature>
<reference evidence="2 4" key="1">
    <citation type="journal article" date="2012" name="PLoS Pathog.">
        <title>Diverse lifestyles and strategies of plant pathogenesis encoded in the genomes of eighteen Dothideomycetes fungi.</title>
        <authorList>
            <person name="Ohm R.A."/>
            <person name="Feau N."/>
            <person name="Henrissat B."/>
            <person name="Schoch C.L."/>
            <person name="Horwitz B.A."/>
            <person name="Barry K.W."/>
            <person name="Condon B.J."/>
            <person name="Copeland A.C."/>
            <person name="Dhillon B."/>
            <person name="Glaser F."/>
            <person name="Hesse C.N."/>
            <person name="Kosti I."/>
            <person name="LaButti K."/>
            <person name="Lindquist E.A."/>
            <person name="Lucas S."/>
            <person name="Salamov A.A."/>
            <person name="Bradshaw R.E."/>
            <person name="Ciuffetti L."/>
            <person name="Hamelin R.C."/>
            <person name="Kema G.H.J."/>
            <person name="Lawrence C."/>
            <person name="Scott J.A."/>
            <person name="Spatafora J.W."/>
            <person name="Turgeon B.G."/>
            <person name="de Wit P.J.G.M."/>
            <person name="Zhong S."/>
            <person name="Goodwin S.B."/>
            <person name="Grigoriev I.V."/>
        </authorList>
    </citation>
    <scope>NUCLEOTIDE SEQUENCE [LARGE SCALE GENOMIC DNA]</scope>
    <source>
        <strain evidence="2">C5</strain>
        <strain evidence="4">C5 / ATCC 48332 / race O</strain>
    </source>
</reference>
<sequence>MVPILRCLLLLHTNGVDASLNFAETGWALQNGITLASKREFFLVSKALVVCN</sequence>
<dbReference type="Proteomes" id="UP000016936">
    <property type="component" value="Unassembled WGS sequence"/>
</dbReference>
<keyword evidence="4" id="KW-1185">Reference proteome</keyword>
<dbReference type="EMBL" id="KB445581">
    <property type="protein sequence ID" value="EMD88321.1"/>
    <property type="molecule type" value="Genomic_DNA"/>
</dbReference>
<evidence type="ECO:0000313" key="2">
    <source>
        <dbReference type="EMBL" id="EMD88321.1"/>
    </source>
</evidence>
<protein>
    <submittedName>
        <fullName evidence="2">Uncharacterized protein</fullName>
    </submittedName>
</protein>
<evidence type="ECO:0000313" key="3">
    <source>
        <dbReference type="EMBL" id="EMD91787.1"/>
    </source>
</evidence>